<keyword evidence="1" id="KW-0378">Hydrolase</keyword>
<keyword evidence="2" id="KW-1185">Reference proteome</keyword>
<dbReference type="EC" id="3.1.2.-" evidence="1"/>
<dbReference type="Proteomes" id="UP001432251">
    <property type="component" value="Chromosome"/>
</dbReference>
<evidence type="ECO:0000313" key="1">
    <source>
        <dbReference type="EMBL" id="WWQ68419.1"/>
    </source>
</evidence>
<organism evidence="1 2">
    <name type="scientific">Streptomyces citrinus</name>
    <dbReference type="NCBI Taxonomy" id="3118173"/>
    <lineage>
        <taxon>Bacteria</taxon>
        <taxon>Bacillati</taxon>
        <taxon>Actinomycetota</taxon>
        <taxon>Actinomycetes</taxon>
        <taxon>Kitasatosporales</taxon>
        <taxon>Streptomycetaceae</taxon>
        <taxon>Streptomyces</taxon>
    </lineage>
</organism>
<dbReference type="EMBL" id="CP146022">
    <property type="protein sequence ID" value="WWQ68419.1"/>
    <property type="molecule type" value="Genomic_DNA"/>
</dbReference>
<reference evidence="1" key="1">
    <citation type="journal article" date="2025" name="Int. J. Syst. Evol. Microbiol.">
        <title>Streptomyces citrinus sp. nov., with yellow diffusible pigment.</title>
        <authorList>
            <person name="He Y."/>
            <person name="Yang E."/>
            <person name="Xu J."/>
            <person name="Sun Y."/>
            <person name="Sun L."/>
        </authorList>
    </citation>
    <scope>NUCLEOTIDE SEQUENCE</scope>
    <source>
        <strain evidence="1">Q6</strain>
    </source>
</reference>
<protein>
    <submittedName>
        <fullName evidence="1">Acyl-CoA thioesterase</fullName>
        <ecNumber evidence="1">3.1.2.-</ecNumber>
    </submittedName>
</protein>
<accession>A0ACD5AND5</accession>
<proteinExistence type="predicted"/>
<evidence type="ECO:0000313" key="2">
    <source>
        <dbReference type="Proteomes" id="UP001432251"/>
    </source>
</evidence>
<name>A0ACD5AND5_9ACTN</name>
<gene>
    <name evidence="1" type="ORF">V2W30_37190</name>
</gene>
<sequence>MPVPNVTDPLVSDDLPDGEDRAGPGVRPPVSGPAPTELVVRLDVRVCDLGPDGHVNNVAHLRLLDEARSRLLGPGPSGHGGGILEVLGGRARLVIGQHLVEYRREVRPPVRSLRVRLWIPVLGSSSLALAAAVHEDGHDDPAVVAESGAVLLASDTGRPWPMDGATREVLGRYTGPRSVFRDRIGLAPRPGPR</sequence>